<keyword evidence="3" id="KW-1185">Reference proteome</keyword>
<feature type="compositionally biased region" description="Polar residues" evidence="1">
    <location>
        <begin position="99"/>
        <end position="135"/>
    </location>
</feature>
<evidence type="ECO:0000313" key="2">
    <source>
        <dbReference type="EMBL" id="TBU51763.1"/>
    </source>
</evidence>
<name>A0A4V2K6C7_9APHY</name>
<evidence type="ECO:0000256" key="1">
    <source>
        <dbReference type="SAM" id="MobiDB-lite"/>
    </source>
</evidence>
<reference evidence="2 3" key="1">
    <citation type="submission" date="2019-01" db="EMBL/GenBank/DDBJ databases">
        <title>Draft genome sequences of three monokaryotic isolates of the white-rot basidiomycete fungus Dichomitus squalens.</title>
        <authorList>
            <consortium name="DOE Joint Genome Institute"/>
            <person name="Lopez S.C."/>
            <person name="Andreopoulos B."/>
            <person name="Pangilinan J."/>
            <person name="Lipzen A."/>
            <person name="Riley R."/>
            <person name="Ahrendt S."/>
            <person name="Ng V."/>
            <person name="Barry K."/>
            <person name="Daum C."/>
            <person name="Grigoriev I.V."/>
            <person name="Hilden K.S."/>
            <person name="Makela M.R."/>
            <person name="de Vries R.P."/>
        </authorList>
    </citation>
    <scope>NUCLEOTIDE SEQUENCE [LARGE SCALE GENOMIC DNA]</scope>
    <source>
        <strain evidence="2 3">CBS 464.89</strain>
    </source>
</reference>
<gene>
    <name evidence="2" type="ORF">BD310DRAFT_941623</name>
</gene>
<dbReference type="Proteomes" id="UP000292082">
    <property type="component" value="Unassembled WGS sequence"/>
</dbReference>
<accession>A0A4V2K6C7</accession>
<dbReference type="EMBL" id="ML145287">
    <property type="protein sequence ID" value="TBU51763.1"/>
    <property type="molecule type" value="Genomic_DNA"/>
</dbReference>
<dbReference type="AlphaFoldDB" id="A0A4V2K6C7"/>
<protein>
    <submittedName>
        <fullName evidence="2">Uncharacterized protein</fullName>
    </submittedName>
</protein>
<feature type="region of interest" description="Disordered" evidence="1">
    <location>
        <begin position="84"/>
        <end position="135"/>
    </location>
</feature>
<proteinExistence type="predicted"/>
<evidence type="ECO:0000313" key="3">
    <source>
        <dbReference type="Proteomes" id="UP000292082"/>
    </source>
</evidence>
<organism evidence="2 3">
    <name type="scientific">Dichomitus squalens</name>
    <dbReference type="NCBI Taxonomy" id="114155"/>
    <lineage>
        <taxon>Eukaryota</taxon>
        <taxon>Fungi</taxon>
        <taxon>Dikarya</taxon>
        <taxon>Basidiomycota</taxon>
        <taxon>Agaricomycotina</taxon>
        <taxon>Agaricomycetes</taxon>
        <taxon>Polyporales</taxon>
        <taxon>Polyporaceae</taxon>
        <taxon>Dichomitus</taxon>
    </lineage>
</organism>
<sequence>MDVLACAACPGSLSSHPCFIYQHPSPSFEHHQLHTSLTAILAAEDVIGSRGLCSCCQTSLRCRRTPTPHLRLCRREERVRCAWSRGTRPPSPTKALPQSRFQQLPSRGKSQIQQLAQASLPNSSQSSILGSTSDN</sequence>